<name>A0A0B6YVJ8_9EUPU</name>
<dbReference type="AlphaFoldDB" id="A0A0B6YVJ8"/>
<feature type="non-terminal residue" evidence="1">
    <location>
        <position position="1"/>
    </location>
</feature>
<accession>A0A0B6YVJ8</accession>
<sequence>VWVNCFYHLRPPPQRTLRDDSMGKLFVSFQSQFPGLLCDDSIGKQLLFLKLNKNLTLLIPQLIH</sequence>
<protein>
    <submittedName>
        <fullName evidence="1">Uncharacterized protein</fullName>
    </submittedName>
</protein>
<dbReference type="EMBL" id="HACG01013297">
    <property type="protein sequence ID" value="CEK60162.1"/>
    <property type="molecule type" value="Transcribed_RNA"/>
</dbReference>
<evidence type="ECO:0000313" key="1">
    <source>
        <dbReference type="EMBL" id="CEK60162.1"/>
    </source>
</evidence>
<gene>
    <name evidence="1" type="primary">ORF38589</name>
</gene>
<reference evidence="1" key="1">
    <citation type="submission" date="2014-12" db="EMBL/GenBank/DDBJ databases">
        <title>Insight into the proteome of Arion vulgaris.</title>
        <authorList>
            <person name="Aradska J."/>
            <person name="Bulat T."/>
            <person name="Smidak R."/>
            <person name="Sarate P."/>
            <person name="Gangsoo J."/>
            <person name="Sialana F."/>
            <person name="Bilban M."/>
            <person name="Lubec G."/>
        </authorList>
    </citation>
    <scope>NUCLEOTIDE SEQUENCE</scope>
    <source>
        <tissue evidence="1">Skin</tissue>
    </source>
</reference>
<proteinExistence type="predicted"/>
<organism evidence="1">
    <name type="scientific">Arion vulgaris</name>
    <dbReference type="NCBI Taxonomy" id="1028688"/>
    <lineage>
        <taxon>Eukaryota</taxon>
        <taxon>Metazoa</taxon>
        <taxon>Spiralia</taxon>
        <taxon>Lophotrochozoa</taxon>
        <taxon>Mollusca</taxon>
        <taxon>Gastropoda</taxon>
        <taxon>Heterobranchia</taxon>
        <taxon>Euthyneura</taxon>
        <taxon>Panpulmonata</taxon>
        <taxon>Eupulmonata</taxon>
        <taxon>Stylommatophora</taxon>
        <taxon>Helicina</taxon>
        <taxon>Arionoidea</taxon>
        <taxon>Arionidae</taxon>
        <taxon>Arion</taxon>
    </lineage>
</organism>